<dbReference type="PANTHER" id="PTHR39426">
    <property type="entry name" value="HOMOLOGY TO DEATH-ON-CURING PROTEIN OF PHAGE P1"/>
    <property type="match status" value="1"/>
</dbReference>
<dbReference type="InterPro" id="IPR036597">
    <property type="entry name" value="Fido-like_dom_sf"/>
</dbReference>
<sequence length="101" mass="11703">MIVEQPKQIAFGQELYPTVWIKAAFILQKITKKHAFSDGNKRTAIQAALSFLHINVYDPVDKDFINQSEEFVLSITNSPDNEETMLQVAKWFEMVHTKLIY</sequence>
<evidence type="ECO:0000313" key="3">
    <source>
        <dbReference type="Proteomes" id="UP000475928"/>
    </source>
</evidence>
<dbReference type="GO" id="GO:0016301">
    <property type="term" value="F:kinase activity"/>
    <property type="evidence" value="ECO:0007669"/>
    <property type="project" value="InterPro"/>
</dbReference>
<dbReference type="Proteomes" id="UP000475928">
    <property type="component" value="Unassembled WGS sequence"/>
</dbReference>
<dbReference type="RefSeq" id="WP_308780096.1">
    <property type="nucleotide sequence ID" value="NZ_BLLH01000002.1"/>
</dbReference>
<dbReference type="AlphaFoldDB" id="A0A6A0B3Z2"/>
<accession>A0A6A0B3Z2</accession>
<dbReference type="Pfam" id="PF02661">
    <property type="entry name" value="Fic"/>
    <property type="match status" value="1"/>
</dbReference>
<organism evidence="2 3">
    <name type="scientific">Pseudolactococcus insecticola</name>
    <dbReference type="NCBI Taxonomy" id="2709158"/>
    <lineage>
        <taxon>Bacteria</taxon>
        <taxon>Bacillati</taxon>
        <taxon>Bacillota</taxon>
        <taxon>Bacilli</taxon>
        <taxon>Lactobacillales</taxon>
        <taxon>Streptococcaceae</taxon>
        <taxon>Pseudolactococcus</taxon>
    </lineage>
</organism>
<reference evidence="2 3" key="1">
    <citation type="submission" date="2020-02" db="EMBL/GenBank/DDBJ databases">
        <title>Draft genome sequence of Lactococcus sp. Hs20B0-1.</title>
        <authorList>
            <person name="Noda S."/>
            <person name="Yuki M."/>
            <person name="Ohkuma M."/>
        </authorList>
    </citation>
    <scope>NUCLEOTIDE SEQUENCE [LARGE SCALE GENOMIC DNA]</scope>
    <source>
        <strain evidence="2 3">Hs20B0-1</strain>
    </source>
</reference>
<dbReference type="PANTHER" id="PTHR39426:SF1">
    <property type="entry name" value="HOMOLOGY TO DEATH-ON-CURING PROTEIN OF PHAGE P1"/>
    <property type="match status" value="1"/>
</dbReference>
<gene>
    <name evidence="2" type="ORF">Hs20B_04380</name>
</gene>
<keyword evidence="3" id="KW-1185">Reference proteome</keyword>
<proteinExistence type="predicted"/>
<comment type="caution">
    <text evidence="2">The sequence shown here is derived from an EMBL/GenBank/DDBJ whole genome shotgun (WGS) entry which is preliminary data.</text>
</comment>
<dbReference type="EMBL" id="BLLH01000002">
    <property type="protein sequence ID" value="GFH40040.1"/>
    <property type="molecule type" value="Genomic_DNA"/>
</dbReference>
<dbReference type="InterPro" id="IPR053737">
    <property type="entry name" value="Type_II_TA_Toxin"/>
</dbReference>
<name>A0A6A0B3Z2_9LACT</name>
<protein>
    <recommendedName>
        <fullName evidence="1">Fido domain-containing protein</fullName>
    </recommendedName>
</protein>
<dbReference type="InterPro" id="IPR006440">
    <property type="entry name" value="Doc"/>
</dbReference>
<dbReference type="Gene3D" id="1.20.120.1870">
    <property type="entry name" value="Fic/DOC protein, Fido domain"/>
    <property type="match status" value="1"/>
</dbReference>
<evidence type="ECO:0000313" key="2">
    <source>
        <dbReference type="EMBL" id="GFH40040.1"/>
    </source>
</evidence>
<dbReference type="SUPFAM" id="SSF140931">
    <property type="entry name" value="Fic-like"/>
    <property type="match status" value="1"/>
</dbReference>
<evidence type="ECO:0000259" key="1">
    <source>
        <dbReference type="PROSITE" id="PS51459"/>
    </source>
</evidence>
<dbReference type="InterPro" id="IPR003812">
    <property type="entry name" value="Fido"/>
</dbReference>
<feature type="domain" description="Fido" evidence="1">
    <location>
        <begin position="1"/>
        <end position="94"/>
    </location>
</feature>
<dbReference type="PROSITE" id="PS51459">
    <property type="entry name" value="FIDO"/>
    <property type="match status" value="1"/>
</dbReference>